<keyword evidence="4 9" id="KW-1003">Cell membrane</keyword>
<dbReference type="Pfam" id="PF03186">
    <property type="entry name" value="CobD_Cbib"/>
    <property type="match status" value="1"/>
</dbReference>
<comment type="pathway">
    <text evidence="2 9">Cofactor biosynthesis; adenosylcobalamin biosynthesis.</text>
</comment>
<dbReference type="HAMAP" id="MF_00024">
    <property type="entry name" value="CobD_CbiB"/>
    <property type="match status" value="1"/>
</dbReference>
<protein>
    <recommendedName>
        <fullName evidence="9">Cobalamin biosynthesis protein CobD</fullName>
    </recommendedName>
</protein>
<comment type="subcellular location">
    <subcellularLocation>
        <location evidence="1 9">Cell membrane</location>
        <topology evidence="1 9">Multi-pass membrane protein</topology>
    </subcellularLocation>
</comment>
<reference evidence="10 11" key="1">
    <citation type="submission" date="2020-04" db="EMBL/GenBank/DDBJ databases">
        <title>Genome-Wide Identification of 5-Methylcytosine Sites in Bacterial Genomes By High-Throughput Sequencing of MspJI Restriction Fragments.</title>
        <authorList>
            <person name="Wu V."/>
        </authorList>
    </citation>
    <scope>NUCLEOTIDE SEQUENCE [LARGE SCALE GENOMIC DNA]</scope>
    <source>
        <strain evidence="10 11">S2</strain>
    </source>
</reference>
<feature type="transmembrane region" description="Helical" evidence="9">
    <location>
        <begin position="300"/>
        <end position="321"/>
    </location>
</feature>
<keyword evidence="5 9" id="KW-0169">Cobalamin biosynthesis</keyword>
<evidence type="ECO:0000256" key="2">
    <source>
        <dbReference type="ARBA" id="ARBA00004953"/>
    </source>
</evidence>
<dbReference type="GO" id="GO:0005886">
    <property type="term" value="C:plasma membrane"/>
    <property type="evidence" value="ECO:0007669"/>
    <property type="project" value="UniProtKB-SubCell"/>
</dbReference>
<dbReference type="GO" id="GO:0048472">
    <property type="term" value="F:threonine-phosphate decarboxylase activity"/>
    <property type="evidence" value="ECO:0007669"/>
    <property type="project" value="InterPro"/>
</dbReference>
<proteinExistence type="inferred from homology"/>
<evidence type="ECO:0000256" key="3">
    <source>
        <dbReference type="ARBA" id="ARBA00006263"/>
    </source>
</evidence>
<feature type="transmembrane region" description="Helical" evidence="9">
    <location>
        <begin position="54"/>
        <end position="78"/>
    </location>
</feature>
<comment type="caution">
    <text evidence="9">Lacks conserved residue(s) required for the propagation of feature annotation.</text>
</comment>
<accession>A0A6H1P303</accession>
<dbReference type="InterPro" id="IPR004485">
    <property type="entry name" value="Cobalamin_biosynth_CobD/CbiB"/>
</dbReference>
<evidence type="ECO:0000256" key="7">
    <source>
        <dbReference type="ARBA" id="ARBA00022989"/>
    </source>
</evidence>
<dbReference type="PANTHER" id="PTHR34308">
    <property type="entry name" value="COBALAMIN BIOSYNTHESIS PROTEIN CBIB"/>
    <property type="match status" value="1"/>
</dbReference>
<feature type="transmembrane region" description="Helical" evidence="9">
    <location>
        <begin position="159"/>
        <end position="176"/>
    </location>
</feature>
<dbReference type="PANTHER" id="PTHR34308:SF1">
    <property type="entry name" value="COBALAMIN BIOSYNTHESIS PROTEIN CBIB"/>
    <property type="match status" value="1"/>
</dbReference>
<evidence type="ECO:0000256" key="4">
    <source>
        <dbReference type="ARBA" id="ARBA00022475"/>
    </source>
</evidence>
<evidence type="ECO:0000256" key="8">
    <source>
        <dbReference type="ARBA" id="ARBA00023136"/>
    </source>
</evidence>
<evidence type="ECO:0000256" key="5">
    <source>
        <dbReference type="ARBA" id="ARBA00022573"/>
    </source>
</evidence>
<gene>
    <name evidence="9" type="primary">cobD</name>
    <name evidence="10" type="ORF">HFZ78_15350</name>
</gene>
<evidence type="ECO:0000313" key="10">
    <source>
        <dbReference type="EMBL" id="QIZ07933.1"/>
    </source>
</evidence>
<reference evidence="10 11" key="2">
    <citation type="submission" date="2020-04" db="EMBL/GenBank/DDBJ databases">
        <authorList>
            <person name="Fomenkov A."/>
            <person name="Anton B.P."/>
            <person name="Roberts R.J."/>
        </authorList>
    </citation>
    <scope>NUCLEOTIDE SEQUENCE [LARGE SCALE GENOMIC DNA]</scope>
    <source>
        <strain evidence="10 11">S2</strain>
    </source>
</reference>
<evidence type="ECO:0000256" key="9">
    <source>
        <dbReference type="HAMAP-Rule" id="MF_00024"/>
    </source>
</evidence>
<dbReference type="GO" id="GO:0015420">
    <property type="term" value="F:ABC-type vitamin B12 transporter activity"/>
    <property type="evidence" value="ECO:0007669"/>
    <property type="project" value="UniProtKB-UniRule"/>
</dbReference>
<dbReference type="UniPathway" id="UPA00148"/>
<evidence type="ECO:0000313" key="11">
    <source>
        <dbReference type="Proteomes" id="UP000501868"/>
    </source>
</evidence>
<dbReference type="Proteomes" id="UP000501868">
    <property type="component" value="Chromosome"/>
</dbReference>
<comment type="function">
    <text evidence="9">Converts cobyric acid to cobinamide by the addition of aminopropanol on the F carboxylic group.</text>
</comment>
<evidence type="ECO:0000256" key="1">
    <source>
        <dbReference type="ARBA" id="ARBA00004651"/>
    </source>
</evidence>
<dbReference type="GO" id="GO:0009236">
    <property type="term" value="P:cobalamin biosynthetic process"/>
    <property type="evidence" value="ECO:0007669"/>
    <property type="project" value="UniProtKB-UniRule"/>
</dbReference>
<keyword evidence="7 9" id="KW-1133">Transmembrane helix</keyword>
<sequence length="327" mass="36716">MIFHHLISITVAYIIDLFIGDPPDWPHPVRWIGTMITFLEKRWNNGRSKRWKGVAMLLFILLLVFFVVLLLVLIGYWIHPVVGILVEGMIISTTIAQKSLKVASLEVYRPLIEGDLPEARKKLSYIVGRDTDSLDESEIARGTIETVAENTSDGVTAPLFWALIGGAPLAMVYRAANTCDSMVGHMNARYKEFGWASAKWDDVMNWVPSRVTGIIMLIGKRPVRMPYRKAWTILFRDAKKHPSPNSGWGEAAVAAILGIQLGGINYYKGLISNRAKMGEPIQSIQAEHIIKANHILSKTVFLFLLFLWIGGMVLELAVTWLESSIFI</sequence>
<keyword evidence="8 9" id="KW-0472">Membrane</keyword>
<name>A0A6H1P303_PRIMG</name>
<dbReference type="EMBL" id="CP051128">
    <property type="protein sequence ID" value="QIZ07933.1"/>
    <property type="molecule type" value="Genomic_DNA"/>
</dbReference>
<dbReference type="NCBIfam" id="TIGR00380">
    <property type="entry name" value="cobal_cbiB"/>
    <property type="match status" value="1"/>
</dbReference>
<comment type="similarity">
    <text evidence="3 9">Belongs to the CobD/CbiB family.</text>
</comment>
<evidence type="ECO:0000256" key="6">
    <source>
        <dbReference type="ARBA" id="ARBA00022692"/>
    </source>
</evidence>
<keyword evidence="6 9" id="KW-0812">Transmembrane</keyword>
<dbReference type="AlphaFoldDB" id="A0A6H1P303"/>
<organism evidence="10 11">
    <name type="scientific">Priestia megaterium</name>
    <name type="common">Bacillus megaterium</name>
    <dbReference type="NCBI Taxonomy" id="1404"/>
    <lineage>
        <taxon>Bacteria</taxon>
        <taxon>Bacillati</taxon>
        <taxon>Bacillota</taxon>
        <taxon>Bacilli</taxon>
        <taxon>Bacillales</taxon>
        <taxon>Bacillaceae</taxon>
        <taxon>Priestia</taxon>
    </lineage>
</organism>